<evidence type="ECO:0000313" key="2">
    <source>
        <dbReference type="EMBL" id="SVB68508.1"/>
    </source>
</evidence>
<dbReference type="InterPro" id="IPR016187">
    <property type="entry name" value="CTDL_fold"/>
</dbReference>
<dbReference type="GO" id="GO:0120147">
    <property type="term" value="F:formylglycine-generating oxidase activity"/>
    <property type="evidence" value="ECO:0007669"/>
    <property type="project" value="TreeGrafter"/>
</dbReference>
<feature type="non-terminal residue" evidence="2">
    <location>
        <position position="1"/>
    </location>
</feature>
<reference evidence="2" key="1">
    <citation type="submission" date="2018-05" db="EMBL/GenBank/DDBJ databases">
        <authorList>
            <person name="Lanie J.A."/>
            <person name="Ng W.-L."/>
            <person name="Kazmierczak K.M."/>
            <person name="Andrzejewski T.M."/>
            <person name="Davidsen T.M."/>
            <person name="Wayne K.J."/>
            <person name="Tettelin H."/>
            <person name="Glass J.I."/>
            <person name="Rusch D."/>
            <person name="Podicherti R."/>
            <person name="Tsui H.-C.T."/>
            <person name="Winkler M.E."/>
        </authorList>
    </citation>
    <scope>NUCLEOTIDE SEQUENCE</scope>
</reference>
<name>A0A382FZN8_9ZZZZ</name>
<dbReference type="EMBL" id="UINC01052781">
    <property type="protein sequence ID" value="SVB68508.1"/>
    <property type="molecule type" value="Genomic_DNA"/>
</dbReference>
<evidence type="ECO:0000259" key="1">
    <source>
        <dbReference type="Pfam" id="PF03781"/>
    </source>
</evidence>
<sequence>CSDRRNFGNEVSEEQKVFCSRYDELIDLARSQISISKVFEPLYLNYEPELLREIEKQKARDALRIWIRQKLNCLDDHFRCGRDERAMLERVTGFDEETLTTYRRLLINLDKKLFPEEQILPPVQAMDLETQCDFVQKGKTYDVKQGMVYIGGGPFNMGTEEGPENEIPRREVHVDGFWIDRCEVTNYQYLLYLGKDPFLRKSTFPRKFHDGNYLKNWMDDLMPPMGEELKPAVNVSWYAARYYCNALGKRLPSEAEWEKVARDQTEGEYPFEGGAEFLPDYGWFRDNSGGLIHIAAEKTPNSYGVYDTLGNAWEWVFDHYGVYRLQNKDNPQGPKTGAYRVLRGGAWNDPAEYLRPALRRDTLPQSTRFNVGFRCAADLPE</sequence>
<dbReference type="Pfam" id="PF03781">
    <property type="entry name" value="FGE-sulfatase"/>
    <property type="match status" value="1"/>
</dbReference>
<organism evidence="2">
    <name type="scientific">marine metagenome</name>
    <dbReference type="NCBI Taxonomy" id="408172"/>
    <lineage>
        <taxon>unclassified sequences</taxon>
        <taxon>metagenomes</taxon>
        <taxon>ecological metagenomes</taxon>
    </lineage>
</organism>
<dbReference type="InterPro" id="IPR042095">
    <property type="entry name" value="SUMF_sf"/>
</dbReference>
<dbReference type="AlphaFoldDB" id="A0A382FZN8"/>
<dbReference type="InterPro" id="IPR005532">
    <property type="entry name" value="SUMF_dom"/>
</dbReference>
<dbReference type="SUPFAM" id="SSF56436">
    <property type="entry name" value="C-type lectin-like"/>
    <property type="match status" value="1"/>
</dbReference>
<gene>
    <name evidence="2" type="ORF">METZ01_LOCUS221362</name>
</gene>
<accession>A0A382FZN8</accession>
<dbReference type="PANTHER" id="PTHR23150">
    <property type="entry name" value="SULFATASE MODIFYING FACTOR 1, 2"/>
    <property type="match status" value="1"/>
</dbReference>
<proteinExistence type="predicted"/>
<protein>
    <recommendedName>
        <fullName evidence="1">Sulfatase-modifying factor enzyme-like domain-containing protein</fullName>
    </recommendedName>
</protein>
<dbReference type="PANTHER" id="PTHR23150:SF19">
    <property type="entry name" value="FORMYLGLYCINE-GENERATING ENZYME"/>
    <property type="match status" value="1"/>
</dbReference>
<dbReference type="InterPro" id="IPR051043">
    <property type="entry name" value="Sulfatase_Mod_Factor_Kinase"/>
</dbReference>
<dbReference type="Gene3D" id="3.90.1580.10">
    <property type="entry name" value="paralog of FGE (formylglycine-generating enzyme)"/>
    <property type="match status" value="1"/>
</dbReference>
<feature type="domain" description="Sulfatase-modifying factor enzyme-like" evidence="1">
    <location>
        <begin position="145"/>
        <end position="376"/>
    </location>
</feature>